<keyword evidence="1" id="KW-0863">Zinc-finger</keyword>
<evidence type="ECO:0000313" key="5">
    <source>
        <dbReference type="Proteomes" id="UP000501690"/>
    </source>
</evidence>
<keyword evidence="1" id="KW-0479">Metal-binding</keyword>
<feature type="domain" description="CCHC-type" evidence="3">
    <location>
        <begin position="26"/>
        <end position="42"/>
    </location>
</feature>
<dbReference type="PROSITE" id="PS50158">
    <property type="entry name" value="ZF_CCHC"/>
    <property type="match status" value="1"/>
</dbReference>
<protein>
    <recommendedName>
        <fullName evidence="3">CCHC-type domain-containing protein</fullName>
    </recommendedName>
</protein>
<feature type="compositionally biased region" description="Polar residues" evidence="2">
    <location>
        <begin position="142"/>
        <end position="151"/>
    </location>
</feature>
<accession>A0A4D6M3D5</accession>
<dbReference type="GO" id="GO:0008270">
    <property type="term" value="F:zinc ion binding"/>
    <property type="evidence" value="ECO:0007669"/>
    <property type="project" value="UniProtKB-KW"/>
</dbReference>
<evidence type="ECO:0000259" key="3">
    <source>
        <dbReference type="PROSITE" id="PS50158"/>
    </source>
</evidence>
<dbReference type="InterPro" id="IPR036875">
    <property type="entry name" value="Znf_CCHC_sf"/>
</dbReference>
<dbReference type="EMBL" id="CP039349">
    <property type="protein sequence ID" value="QCD94564.1"/>
    <property type="molecule type" value="Genomic_DNA"/>
</dbReference>
<evidence type="ECO:0000313" key="4">
    <source>
        <dbReference type="EMBL" id="QCD94564.1"/>
    </source>
</evidence>
<keyword evidence="1" id="KW-0862">Zinc</keyword>
<dbReference type="Proteomes" id="UP000501690">
    <property type="component" value="Linkage Group LG5"/>
</dbReference>
<proteinExistence type="predicted"/>
<feature type="compositionally biased region" description="Pro residues" evidence="2">
    <location>
        <begin position="44"/>
        <end position="54"/>
    </location>
</feature>
<organism evidence="4 5">
    <name type="scientific">Vigna unguiculata</name>
    <name type="common">Cowpea</name>
    <dbReference type="NCBI Taxonomy" id="3917"/>
    <lineage>
        <taxon>Eukaryota</taxon>
        <taxon>Viridiplantae</taxon>
        <taxon>Streptophyta</taxon>
        <taxon>Embryophyta</taxon>
        <taxon>Tracheophyta</taxon>
        <taxon>Spermatophyta</taxon>
        <taxon>Magnoliopsida</taxon>
        <taxon>eudicotyledons</taxon>
        <taxon>Gunneridae</taxon>
        <taxon>Pentapetalae</taxon>
        <taxon>rosids</taxon>
        <taxon>fabids</taxon>
        <taxon>Fabales</taxon>
        <taxon>Fabaceae</taxon>
        <taxon>Papilionoideae</taxon>
        <taxon>50 kb inversion clade</taxon>
        <taxon>NPAAA clade</taxon>
        <taxon>indigoferoid/millettioid clade</taxon>
        <taxon>Phaseoleae</taxon>
        <taxon>Vigna</taxon>
    </lineage>
</organism>
<evidence type="ECO:0000256" key="2">
    <source>
        <dbReference type="SAM" id="MobiDB-lite"/>
    </source>
</evidence>
<dbReference type="GO" id="GO:0003676">
    <property type="term" value="F:nucleic acid binding"/>
    <property type="evidence" value="ECO:0007669"/>
    <property type="project" value="InterPro"/>
</dbReference>
<evidence type="ECO:0000256" key="1">
    <source>
        <dbReference type="PROSITE-ProRule" id="PRU00047"/>
    </source>
</evidence>
<dbReference type="SUPFAM" id="SSF57756">
    <property type="entry name" value="Retrovirus zinc finger-like domains"/>
    <property type="match status" value="1"/>
</dbReference>
<name>A0A4D6M3D5_VIGUN</name>
<feature type="region of interest" description="Disordered" evidence="2">
    <location>
        <begin position="38"/>
        <end position="151"/>
    </location>
</feature>
<sequence>MRMMEVRFMGLYRVKMRNMEGGTRKRCGICGQIGHRRNGCPQAPKEPPTNPQTQPPIGSSQQTQSPTHGHGTEPPIHTPAEAPIEDPGTQPPIHITTEAATDTPIQPPTEAPPGSHASSEPQQPIQQPSTTTNPTTQIEPGATQQSQAPPA</sequence>
<dbReference type="AlphaFoldDB" id="A0A4D6M3D5"/>
<gene>
    <name evidence="4" type="ORF">DEO72_LG5g2648</name>
</gene>
<keyword evidence="5" id="KW-1185">Reference proteome</keyword>
<dbReference type="InterPro" id="IPR001878">
    <property type="entry name" value="Znf_CCHC"/>
</dbReference>
<feature type="compositionally biased region" description="Low complexity" evidence="2">
    <location>
        <begin position="119"/>
        <end position="140"/>
    </location>
</feature>
<feature type="compositionally biased region" description="Polar residues" evidence="2">
    <location>
        <begin position="55"/>
        <end position="67"/>
    </location>
</feature>
<reference evidence="4 5" key="1">
    <citation type="submission" date="2019-04" db="EMBL/GenBank/DDBJ databases">
        <title>An improved genome assembly and genetic linkage map for asparagus bean, Vigna unguiculata ssp. sesquipedialis.</title>
        <authorList>
            <person name="Xia Q."/>
            <person name="Zhang R."/>
            <person name="Dong Y."/>
        </authorList>
    </citation>
    <scope>NUCLEOTIDE SEQUENCE [LARGE SCALE GENOMIC DNA]</scope>
    <source>
        <tissue evidence="4">Leaf</tissue>
    </source>
</reference>